<organism evidence="3 4">
    <name type="scientific">Erythrobacter ramosus</name>
    <dbReference type="NCBI Taxonomy" id="35811"/>
    <lineage>
        <taxon>Bacteria</taxon>
        <taxon>Pseudomonadati</taxon>
        <taxon>Pseudomonadota</taxon>
        <taxon>Alphaproteobacteria</taxon>
        <taxon>Sphingomonadales</taxon>
        <taxon>Erythrobacteraceae</taxon>
        <taxon>Erythrobacter/Porphyrobacter group</taxon>
        <taxon>Erythrobacter</taxon>
    </lineage>
</organism>
<accession>A0A6I4UPY3</accession>
<reference evidence="2 5" key="2">
    <citation type="submission" date="2020-08" db="EMBL/GenBank/DDBJ databases">
        <title>Genomic Encyclopedia of Type Strains, Phase IV (KMG-IV): sequencing the most valuable type-strain genomes for metagenomic binning, comparative biology and taxonomic classification.</title>
        <authorList>
            <person name="Goeker M."/>
        </authorList>
    </citation>
    <scope>NUCLEOTIDE SEQUENCE [LARGE SCALE GENOMIC DNA]</scope>
    <source>
        <strain evidence="2 5">DSM 8510</strain>
    </source>
</reference>
<name>A0A6I4UPY3_9SPHN</name>
<evidence type="ECO:0000313" key="2">
    <source>
        <dbReference type="EMBL" id="MBB3777015.1"/>
    </source>
</evidence>
<keyword evidence="1" id="KW-0812">Transmembrane</keyword>
<protein>
    <submittedName>
        <fullName evidence="3">Uncharacterized protein</fullName>
    </submittedName>
</protein>
<reference evidence="3 4" key="1">
    <citation type="submission" date="2019-12" db="EMBL/GenBank/DDBJ databases">
        <title>Genomic-based taxomic classification of the family Erythrobacteraceae.</title>
        <authorList>
            <person name="Xu L."/>
        </authorList>
    </citation>
    <scope>NUCLEOTIDE SEQUENCE [LARGE SCALE GENOMIC DNA]</scope>
    <source>
        <strain evidence="3 4">JCM 10282</strain>
    </source>
</reference>
<evidence type="ECO:0000256" key="1">
    <source>
        <dbReference type="SAM" id="Phobius"/>
    </source>
</evidence>
<dbReference type="AlphaFoldDB" id="A0A6I4UPY3"/>
<proteinExistence type="predicted"/>
<feature type="transmembrane region" description="Helical" evidence="1">
    <location>
        <begin position="5"/>
        <end position="25"/>
    </location>
</feature>
<feature type="transmembrane region" description="Helical" evidence="1">
    <location>
        <begin position="31"/>
        <end position="52"/>
    </location>
</feature>
<dbReference type="Proteomes" id="UP000430021">
    <property type="component" value="Unassembled WGS sequence"/>
</dbReference>
<dbReference type="Proteomes" id="UP000548685">
    <property type="component" value="Unassembled WGS sequence"/>
</dbReference>
<keyword evidence="1" id="KW-1133">Transmembrane helix</keyword>
<sequence>MSQKVALWCTVFMGAAIFAAYPLSLIGWEDAAGVVFIIAMLVAWFAAAAGFLRKLWD</sequence>
<evidence type="ECO:0000313" key="4">
    <source>
        <dbReference type="Proteomes" id="UP000430021"/>
    </source>
</evidence>
<comment type="caution">
    <text evidence="3">The sequence shown here is derived from an EMBL/GenBank/DDBJ whole genome shotgun (WGS) entry which is preliminary data.</text>
</comment>
<gene>
    <name evidence="2" type="ORF">FHS52_003008</name>
    <name evidence="3" type="ORF">GRI59_14640</name>
</gene>
<dbReference type="RefSeq" id="WP_160761983.1">
    <property type="nucleotide sequence ID" value="NZ_BAAADZ010000001.1"/>
</dbReference>
<keyword evidence="1" id="KW-0472">Membrane</keyword>
<evidence type="ECO:0000313" key="5">
    <source>
        <dbReference type="Proteomes" id="UP000548685"/>
    </source>
</evidence>
<keyword evidence="5" id="KW-1185">Reference proteome</keyword>
<dbReference type="EMBL" id="WTYB01000004">
    <property type="protein sequence ID" value="MXP39844.1"/>
    <property type="molecule type" value="Genomic_DNA"/>
</dbReference>
<dbReference type="EMBL" id="JACICE010000004">
    <property type="protein sequence ID" value="MBB3777015.1"/>
    <property type="molecule type" value="Genomic_DNA"/>
</dbReference>
<evidence type="ECO:0000313" key="3">
    <source>
        <dbReference type="EMBL" id="MXP39844.1"/>
    </source>
</evidence>